<gene>
    <name evidence="6 8" type="primary">hisB</name>
    <name evidence="8" type="ORF">AS033_02095</name>
</gene>
<dbReference type="PANTHER" id="PTHR23133:SF2">
    <property type="entry name" value="IMIDAZOLEGLYCEROL-PHOSPHATE DEHYDRATASE"/>
    <property type="match status" value="1"/>
</dbReference>
<keyword evidence="5 6" id="KW-0456">Lyase</keyword>
<dbReference type="EC" id="4.2.1.19" evidence="6 7"/>
<evidence type="ECO:0000256" key="7">
    <source>
        <dbReference type="RuleBase" id="RU000599"/>
    </source>
</evidence>
<dbReference type="InterPro" id="IPR020565">
    <property type="entry name" value="ImidazoleglycerP_deHydtase_CS"/>
</dbReference>
<evidence type="ECO:0000313" key="8">
    <source>
        <dbReference type="EMBL" id="KSU50189.1"/>
    </source>
</evidence>
<dbReference type="PROSITE" id="PS00954">
    <property type="entry name" value="IGP_DEHYDRATASE_1"/>
    <property type="match status" value="1"/>
</dbReference>
<dbReference type="GeneID" id="90838565"/>
<dbReference type="PANTHER" id="PTHR23133">
    <property type="entry name" value="IMIDAZOLEGLYCEROL-PHOSPHATE DEHYDRATASE HIS7"/>
    <property type="match status" value="1"/>
</dbReference>
<dbReference type="GO" id="GO:0000105">
    <property type="term" value="P:L-histidine biosynthetic process"/>
    <property type="evidence" value="ECO:0007669"/>
    <property type="project" value="UniProtKB-UniRule"/>
</dbReference>
<evidence type="ECO:0000256" key="6">
    <source>
        <dbReference type="HAMAP-Rule" id="MF_00076"/>
    </source>
</evidence>
<sequence>MRRGASERVSAESDIKVEVDLAGGPVEIKTGVGFFDHMLTLFAFQARIGLKVTAKGDTWIDAHHTVEDTAIVLGAALTEALGDKAGIERYGESRVPMDETLASVVLDFSGRPFTVFRASFKNPKLGDFDTELAEEFFQGLSRSARMTIHAEVLYGSNTHHMIEGLFKALGRAVRQAVAVTSEGVPSTKGLIDQ</sequence>
<proteinExistence type="inferred from homology"/>
<keyword evidence="6" id="KW-0963">Cytoplasm</keyword>
<dbReference type="RefSeq" id="WP_035396348.1">
    <property type="nucleotide sequence ID" value="NZ_FMYN01000001.1"/>
</dbReference>
<evidence type="ECO:0000256" key="3">
    <source>
        <dbReference type="ARBA" id="ARBA00022605"/>
    </source>
</evidence>
<dbReference type="UniPathway" id="UPA00031">
    <property type="reaction ID" value="UER00011"/>
</dbReference>
<comment type="subcellular location">
    <subcellularLocation>
        <location evidence="6 7">Cytoplasm</location>
    </subcellularLocation>
</comment>
<comment type="similarity">
    <text evidence="6 7">Belongs to the imidazoleglycerol-phosphate dehydratase family.</text>
</comment>
<comment type="catalytic activity">
    <reaction evidence="6 7">
        <text>D-erythro-1-(imidazol-4-yl)glycerol 3-phosphate = 3-(imidazol-4-yl)-2-oxopropyl phosphate + H2O</text>
        <dbReference type="Rhea" id="RHEA:11040"/>
        <dbReference type="ChEBI" id="CHEBI:15377"/>
        <dbReference type="ChEBI" id="CHEBI:57766"/>
        <dbReference type="ChEBI" id="CHEBI:58278"/>
        <dbReference type="EC" id="4.2.1.19"/>
    </reaction>
</comment>
<dbReference type="CDD" id="cd07914">
    <property type="entry name" value="IGPD"/>
    <property type="match status" value="1"/>
</dbReference>
<keyword evidence="4 6" id="KW-0368">Histidine biosynthesis</keyword>
<dbReference type="EMBL" id="LNQL01000001">
    <property type="protein sequence ID" value="KSU50189.1"/>
    <property type="molecule type" value="Genomic_DNA"/>
</dbReference>
<name>A0A0V8GIZ1_9BACL</name>
<dbReference type="OrthoDB" id="9790411at2"/>
<dbReference type="PROSITE" id="PS00955">
    <property type="entry name" value="IGP_DEHYDRATASE_2"/>
    <property type="match status" value="1"/>
</dbReference>
<dbReference type="InterPro" id="IPR038494">
    <property type="entry name" value="IGPD_sf"/>
</dbReference>
<dbReference type="NCBIfam" id="NF002114">
    <property type="entry name" value="PRK00951.2-4"/>
    <property type="match status" value="1"/>
</dbReference>
<dbReference type="GO" id="GO:0004424">
    <property type="term" value="F:imidazoleglycerol-phosphate dehydratase activity"/>
    <property type="evidence" value="ECO:0007669"/>
    <property type="project" value="UniProtKB-UniRule"/>
</dbReference>
<keyword evidence="3 6" id="KW-0028">Amino-acid biosynthesis</keyword>
<dbReference type="AlphaFoldDB" id="A0A0V8GIZ1"/>
<dbReference type="FunFam" id="3.30.230.40:FF:000001">
    <property type="entry name" value="Imidazoleglycerol-phosphate dehydratase HisB"/>
    <property type="match status" value="1"/>
</dbReference>
<evidence type="ECO:0000256" key="5">
    <source>
        <dbReference type="ARBA" id="ARBA00023239"/>
    </source>
</evidence>
<dbReference type="Gene3D" id="3.30.230.40">
    <property type="entry name" value="Imidazole glycerol phosphate dehydratase, domain 1"/>
    <property type="match status" value="2"/>
</dbReference>
<accession>A0A0V8GIZ1</accession>
<comment type="caution">
    <text evidence="8">The sequence shown here is derived from an EMBL/GenBank/DDBJ whole genome shotgun (WGS) entry which is preliminary data.</text>
</comment>
<reference evidence="8 9" key="1">
    <citation type="journal article" date="2015" name="Int. J. Syst. Evol. Microbiol.">
        <title>Exiguobacterium enclense sp. nov., isolated from sediment.</title>
        <authorList>
            <person name="Dastager S.G."/>
            <person name="Mawlankar R."/>
            <person name="Sonalkar V.V."/>
            <person name="Thorat M.N."/>
            <person name="Mual P."/>
            <person name="Verma A."/>
            <person name="Krishnamurthi S."/>
            <person name="Tang S.K."/>
            <person name="Li W.J."/>
        </authorList>
    </citation>
    <scope>NUCLEOTIDE SEQUENCE [LARGE SCALE GENOMIC DNA]</scope>
    <source>
        <strain evidence="8 9">NIO-1109</strain>
    </source>
</reference>
<dbReference type="HAMAP" id="MF_00076">
    <property type="entry name" value="HisB"/>
    <property type="match status" value="1"/>
</dbReference>
<dbReference type="NCBIfam" id="NF002111">
    <property type="entry name" value="PRK00951.2-1"/>
    <property type="match status" value="1"/>
</dbReference>
<evidence type="ECO:0000256" key="2">
    <source>
        <dbReference type="ARBA" id="ARBA00016664"/>
    </source>
</evidence>
<evidence type="ECO:0000313" key="9">
    <source>
        <dbReference type="Proteomes" id="UP000053797"/>
    </source>
</evidence>
<evidence type="ECO:0000256" key="1">
    <source>
        <dbReference type="ARBA" id="ARBA00005047"/>
    </source>
</evidence>
<comment type="pathway">
    <text evidence="1 6 7">Amino-acid biosynthesis; L-histidine biosynthesis; L-histidine from 5-phospho-alpha-D-ribose 1-diphosphate: step 6/9.</text>
</comment>
<dbReference type="InterPro" id="IPR000807">
    <property type="entry name" value="ImidazoleglycerolP_deHydtase"/>
</dbReference>
<dbReference type="Proteomes" id="UP000053797">
    <property type="component" value="Unassembled WGS sequence"/>
</dbReference>
<organism evidence="8 9">
    <name type="scientific">Exiguobacterium indicum</name>
    <dbReference type="NCBI Taxonomy" id="296995"/>
    <lineage>
        <taxon>Bacteria</taxon>
        <taxon>Bacillati</taxon>
        <taxon>Bacillota</taxon>
        <taxon>Bacilli</taxon>
        <taxon>Bacillales</taxon>
        <taxon>Bacillales Family XII. Incertae Sedis</taxon>
        <taxon>Exiguobacterium</taxon>
    </lineage>
</organism>
<evidence type="ECO:0000256" key="4">
    <source>
        <dbReference type="ARBA" id="ARBA00023102"/>
    </source>
</evidence>
<dbReference type="SUPFAM" id="SSF54211">
    <property type="entry name" value="Ribosomal protein S5 domain 2-like"/>
    <property type="match status" value="2"/>
</dbReference>
<dbReference type="InterPro" id="IPR020568">
    <property type="entry name" value="Ribosomal_Su5_D2-typ_SF"/>
</dbReference>
<dbReference type="FunFam" id="3.30.230.40:FF:000003">
    <property type="entry name" value="Imidazoleglycerol-phosphate dehydratase HisB"/>
    <property type="match status" value="1"/>
</dbReference>
<dbReference type="Pfam" id="PF00475">
    <property type="entry name" value="IGPD"/>
    <property type="match status" value="1"/>
</dbReference>
<dbReference type="GO" id="GO:0005737">
    <property type="term" value="C:cytoplasm"/>
    <property type="evidence" value="ECO:0007669"/>
    <property type="project" value="UniProtKB-SubCell"/>
</dbReference>
<protein>
    <recommendedName>
        <fullName evidence="2 6">Imidazoleglycerol-phosphate dehydratase</fullName>
        <shortName evidence="6">IGPD</shortName>
        <ecNumber evidence="6 7">4.2.1.19</ecNumber>
    </recommendedName>
</protein>